<sequence length="203" mass="22350">MGRHVLVWDAPNVDMTLANIIEGKPTPKERPDLAVLGSWLVDHAEGDDEVEAAVFVNVAPHVAGPMRGWVMWLLEQGYRVFAKPKHGDSDVDDDMVEHLWERFDQGDLDAVYVGSNDARAFLGPLEELADRGVAVNVLGFAEYAGGLSTAQGVRFVDLETIEGLFGEPLPRLTLELLPVEGRWFEPRGRLGAHPSSPGWGEDR</sequence>
<evidence type="ECO:0000313" key="2">
    <source>
        <dbReference type="EMBL" id="GGI06119.1"/>
    </source>
</evidence>
<gene>
    <name evidence="2" type="ORF">GCM10011354_17510</name>
</gene>
<dbReference type="Pfam" id="PF01936">
    <property type="entry name" value="NYN"/>
    <property type="match status" value="1"/>
</dbReference>
<reference evidence="2" key="1">
    <citation type="journal article" date="2014" name="Int. J. Syst. Evol. Microbiol.">
        <title>Complete genome sequence of Corynebacterium casei LMG S-19264T (=DSM 44701T), isolated from a smear-ripened cheese.</title>
        <authorList>
            <consortium name="US DOE Joint Genome Institute (JGI-PGF)"/>
            <person name="Walter F."/>
            <person name="Albersmeier A."/>
            <person name="Kalinowski J."/>
            <person name="Ruckert C."/>
        </authorList>
    </citation>
    <scope>NUCLEOTIDE SEQUENCE</scope>
    <source>
        <strain evidence="2">CGMCC 1.14988</strain>
    </source>
</reference>
<accession>A0A8J3AA62</accession>
<dbReference type="Proteomes" id="UP000650511">
    <property type="component" value="Unassembled WGS sequence"/>
</dbReference>
<reference evidence="2" key="2">
    <citation type="submission" date="2020-09" db="EMBL/GenBank/DDBJ databases">
        <authorList>
            <person name="Sun Q."/>
            <person name="Zhou Y."/>
        </authorList>
    </citation>
    <scope>NUCLEOTIDE SEQUENCE</scope>
    <source>
        <strain evidence="2">CGMCC 1.14988</strain>
    </source>
</reference>
<feature type="domain" description="NYN" evidence="1">
    <location>
        <begin position="6"/>
        <end position="142"/>
    </location>
</feature>
<protein>
    <recommendedName>
        <fullName evidence="1">NYN domain-containing protein</fullName>
    </recommendedName>
</protein>
<evidence type="ECO:0000313" key="3">
    <source>
        <dbReference type="Proteomes" id="UP000650511"/>
    </source>
</evidence>
<keyword evidence="3" id="KW-1185">Reference proteome</keyword>
<dbReference type="InterPro" id="IPR021139">
    <property type="entry name" value="NYN"/>
</dbReference>
<comment type="caution">
    <text evidence="2">The sequence shown here is derived from an EMBL/GenBank/DDBJ whole genome shotgun (WGS) entry which is preliminary data.</text>
</comment>
<dbReference type="EMBL" id="BMHA01000005">
    <property type="protein sequence ID" value="GGI06119.1"/>
    <property type="molecule type" value="Genomic_DNA"/>
</dbReference>
<proteinExistence type="predicted"/>
<dbReference type="GO" id="GO:0004540">
    <property type="term" value="F:RNA nuclease activity"/>
    <property type="evidence" value="ECO:0007669"/>
    <property type="project" value="InterPro"/>
</dbReference>
<name>A0A8J3AA62_9ACTN</name>
<organism evidence="2 3">
    <name type="scientific">Egicoccus halophilus</name>
    <dbReference type="NCBI Taxonomy" id="1670830"/>
    <lineage>
        <taxon>Bacteria</taxon>
        <taxon>Bacillati</taxon>
        <taxon>Actinomycetota</taxon>
        <taxon>Nitriliruptoria</taxon>
        <taxon>Egicoccales</taxon>
        <taxon>Egicoccaceae</taxon>
        <taxon>Egicoccus</taxon>
    </lineage>
</organism>
<dbReference type="RefSeq" id="WP_205745427.1">
    <property type="nucleotide sequence ID" value="NZ_BMHA01000005.1"/>
</dbReference>
<dbReference type="AlphaFoldDB" id="A0A8J3AA62"/>
<evidence type="ECO:0000259" key="1">
    <source>
        <dbReference type="Pfam" id="PF01936"/>
    </source>
</evidence>